<organism evidence="3 4">
    <name type="scientific">Coemansia erecta</name>
    <dbReference type="NCBI Taxonomy" id="147472"/>
    <lineage>
        <taxon>Eukaryota</taxon>
        <taxon>Fungi</taxon>
        <taxon>Fungi incertae sedis</taxon>
        <taxon>Zoopagomycota</taxon>
        <taxon>Kickxellomycotina</taxon>
        <taxon>Kickxellomycetes</taxon>
        <taxon>Kickxellales</taxon>
        <taxon>Kickxellaceae</taxon>
        <taxon>Coemansia</taxon>
    </lineage>
</organism>
<evidence type="ECO:0000256" key="1">
    <source>
        <dbReference type="ARBA" id="ARBA00022694"/>
    </source>
</evidence>
<accession>A0A9W7Y6I1</accession>
<dbReference type="Proteomes" id="UP001149813">
    <property type="component" value="Unassembled WGS sequence"/>
</dbReference>
<evidence type="ECO:0000313" key="4">
    <source>
        <dbReference type="Proteomes" id="UP001149813"/>
    </source>
</evidence>
<sequence length="129" mass="14298">MDVDSPRAPTLAVPTFKTTITKQPFYYFAVELATNGAAEHPMDAHQFHSFLTAALVEWLGVVGSGMSVDIMDYAFPRAVVRVPFARHKGVWQALMVNTFRLLDGTAARFRVVHGSAFYMGVAASSRREF</sequence>
<protein>
    <recommendedName>
        <fullName evidence="2">Ribonucleases P/MRP subunit Pop8-like domain-containing protein</fullName>
    </recommendedName>
</protein>
<evidence type="ECO:0000259" key="2">
    <source>
        <dbReference type="Pfam" id="PF20976"/>
    </source>
</evidence>
<proteinExistence type="predicted"/>
<dbReference type="OrthoDB" id="5530243at2759"/>
<dbReference type="GO" id="GO:1990904">
    <property type="term" value="C:ribonucleoprotein complex"/>
    <property type="evidence" value="ECO:0007669"/>
    <property type="project" value="UniProtKB-ARBA"/>
</dbReference>
<feature type="domain" description="Ribonucleases P/MRP subunit Pop8-like" evidence="2">
    <location>
        <begin position="24"/>
        <end position="94"/>
    </location>
</feature>
<dbReference type="Pfam" id="PF20976">
    <property type="entry name" value="Pop8"/>
    <property type="match status" value="1"/>
</dbReference>
<reference evidence="3" key="1">
    <citation type="submission" date="2022-07" db="EMBL/GenBank/DDBJ databases">
        <title>Phylogenomic reconstructions and comparative analyses of Kickxellomycotina fungi.</title>
        <authorList>
            <person name="Reynolds N.K."/>
            <person name="Stajich J.E."/>
            <person name="Barry K."/>
            <person name="Grigoriev I.V."/>
            <person name="Crous P."/>
            <person name="Smith M.E."/>
        </authorList>
    </citation>
    <scope>NUCLEOTIDE SEQUENCE</scope>
    <source>
        <strain evidence="3">NBRC 32514</strain>
    </source>
</reference>
<dbReference type="InterPro" id="IPR038085">
    <property type="entry name" value="Rnp2-like_sf"/>
</dbReference>
<dbReference type="SUPFAM" id="SSF160350">
    <property type="entry name" value="Rnp2-like"/>
    <property type="match status" value="1"/>
</dbReference>
<keyword evidence="4" id="KW-1185">Reference proteome</keyword>
<keyword evidence="1" id="KW-0819">tRNA processing</keyword>
<dbReference type="EMBL" id="JANBOJ010000013">
    <property type="protein sequence ID" value="KAJ1725088.1"/>
    <property type="molecule type" value="Genomic_DNA"/>
</dbReference>
<name>A0A9W7Y6I1_9FUNG</name>
<evidence type="ECO:0000313" key="3">
    <source>
        <dbReference type="EMBL" id="KAJ1725088.1"/>
    </source>
</evidence>
<dbReference type="GO" id="GO:1902555">
    <property type="term" value="C:endoribonuclease complex"/>
    <property type="evidence" value="ECO:0007669"/>
    <property type="project" value="UniProtKB-ARBA"/>
</dbReference>
<gene>
    <name evidence="3" type="ORF">LPJ53_000739</name>
</gene>
<comment type="caution">
    <text evidence="3">The sequence shown here is derived from an EMBL/GenBank/DDBJ whole genome shotgun (WGS) entry which is preliminary data.</text>
</comment>
<dbReference type="AlphaFoldDB" id="A0A9W7Y6I1"/>
<dbReference type="GO" id="GO:0008033">
    <property type="term" value="P:tRNA processing"/>
    <property type="evidence" value="ECO:0007669"/>
    <property type="project" value="UniProtKB-KW"/>
</dbReference>
<dbReference type="InterPro" id="IPR049128">
    <property type="entry name" value="Pop8-like_dom"/>
</dbReference>